<dbReference type="Gramene" id="TRITD4Av1G011600.2">
    <property type="protein sequence ID" value="TRITD4Av1G011600.2"/>
    <property type="gene ID" value="TRITD4Av1G011600"/>
</dbReference>
<protein>
    <recommendedName>
        <fullName evidence="4">FAD-binding domain-containing protein</fullName>
    </recommendedName>
</protein>
<keyword evidence="2" id="KW-0503">Monooxygenase</keyword>
<evidence type="ECO:0000256" key="3">
    <source>
        <dbReference type="ARBA" id="ARBA00024018"/>
    </source>
</evidence>
<feature type="domain" description="FAD-binding" evidence="4">
    <location>
        <begin position="13"/>
        <end position="186"/>
    </location>
</feature>
<evidence type="ECO:0000313" key="5">
    <source>
        <dbReference type="EMBL" id="VAH87599.1"/>
    </source>
</evidence>
<comment type="similarity">
    <text evidence="3">Belongs to the 3-hydroxybenzoate 6-hydroxylase family.</text>
</comment>
<evidence type="ECO:0000256" key="1">
    <source>
        <dbReference type="ARBA" id="ARBA00023002"/>
    </source>
</evidence>
<dbReference type="InterPro" id="IPR044560">
    <property type="entry name" value="MOase"/>
</dbReference>
<organism evidence="5 6">
    <name type="scientific">Triticum turgidum subsp. durum</name>
    <name type="common">Durum wheat</name>
    <name type="synonym">Triticum durum</name>
    <dbReference type="NCBI Taxonomy" id="4567"/>
    <lineage>
        <taxon>Eukaryota</taxon>
        <taxon>Viridiplantae</taxon>
        <taxon>Streptophyta</taxon>
        <taxon>Embryophyta</taxon>
        <taxon>Tracheophyta</taxon>
        <taxon>Spermatophyta</taxon>
        <taxon>Magnoliopsida</taxon>
        <taxon>Liliopsida</taxon>
        <taxon>Poales</taxon>
        <taxon>Poaceae</taxon>
        <taxon>BOP clade</taxon>
        <taxon>Pooideae</taxon>
        <taxon>Triticodae</taxon>
        <taxon>Triticeae</taxon>
        <taxon>Triticinae</taxon>
        <taxon>Triticum</taxon>
    </lineage>
</organism>
<dbReference type="InterPro" id="IPR036188">
    <property type="entry name" value="FAD/NAD-bd_sf"/>
</dbReference>
<dbReference type="Gene3D" id="3.50.50.60">
    <property type="entry name" value="FAD/NAD(P)-binding domain"/>
    <property type="match status" value="1"/>
</dbReference>
<dbReference type="GO" id="GO:0071949">
    <property type="term" value="F:FAD binding"/>
    <property type="evidence" value="ECO:0007669"/>
    <property type="project" value="InterPro"/>
</dbReference>
<dbReference type="EMBL" id="LT934117">
    <property type="protein sequence ID" value="VAH87599.1"/>
    <property type="molecule type" value="Genomic_DNA"/>
</dbReference>
<accession>A0A9R0S3Y5</accession>
<evidence type="ECO:0000259" key="4">
    <source>
        <dbReference type="Pfam" id="PF01494"/>
    </source>
</evidence>
<dbReference type="PRINTS" id="PR00420">
    <property type="entry name" value="RNGMNOXGNASE"/>
</dbReference>
<name>A0A9R0S3Y5_TRITD</name>
<dbReference type="Pfam" id="PF01494">
    <property type="entry name" value="FAD_binding_3"/>
    <property type="match status" value="1"/>
</dbReference>
<gene>
    <name evidence="5" type="ORF">TRITD_4Av1G011600</name>
</gene>
<evidence type="ECO:0000256" key="2">
    <source>
        <dbReference type="ARBA" id="ARBA00023033"/>
    </source>
</evidence>
<dbReference type="PANTHER" id="PTHR45934">
    <property type="entry name" value="FAD/NAD(P)-BINDING OXIDOREDUCTASE FAMILY PROTEIN"/>
    <property type="match status" value="1"/>
</dbReference>
<dbReference type="SUPFAM" id="SSF51905">
    <property type="entry name" value="FAD/NAD(P)-binding domain"/>
    <property type="match status" value="1"/>
</dbReference>
<sequence length="243" mass="25888">MVNMVEQQDAGEDIVIAGAGVAGLAVALGLHRKGVGCVVLESSPVLRTSGFAIAAWTNAFRALDALGVGDTIRSKHLQIQLACVMSPTTGDVAREIDLRVQGKCGPNEARCVQRNVLLHALEEELPPGTIRYSSKIVSIDDQDGDGDGDAKILHLADGSILRAKVLIGCDGINSVVAKWLGLAKPSDSGRRATRGHAKYPDRPWLRAQDAAVQRPGLPRGLGPVQPHRRLLVLHMVSFSYSGR</sequence>
<keyword evidence="1" id="KW-0560">Oxidoreductase</keyword>
<proteinExistence type="inferred from homology"/>
<dbReference type="Proteomes" id="UP000324705">
    <property type="component" value="Chromosome 4A"/>
</dbReference>
<dbReference type="PANTHER" id="PTHR45934:SF29">
    <property type="entry name" value="FAD-BINDING DOMAIN-CONTAINING PROTEIN"/>
    <property type="match status" value="1"/>
</dbReference>
<keyword evidence="6" id="KW-1185">Reference proteome</keyword>
<evidence type="ECO:0000313" key="6">
    <source>
        <dbReference type="Proteomes" id="UP000324705"/>
    </source>
</evidence>
<dbReference type="InterPro" id="IPR002938">
    <property type="entry name" value="FAD-bd"/>
</dbReference>
<dbReference type="GO" id="GO:0004497">
    <property type="term" value="F:monooxygenase activity"/>
    <property type="evidence" value="ECO:0007669"/>
    <property type="project" value="UniProtKB-KW"/>
</dbReference>
<dbReference type="AlphaFoldDB" id="A0A9R0S3Y5"/>
<reference evidence="5 6" key="1">
    <citation type="submission" date="2017-09" db="EMBL/GenBank/DDBJ databases">
        <authorList>
            <consortium name="International Durum Wheat Genome Sequencing Consortium (IDWGSC)"/>
            <person name="Milanesi L."/>
        </authorList>
    </citation>
    <scope>NUCLEOTIDE SEQUENCE [LARGE SCALE GENOMIC DNA]</scope>
    <source>
        <strain evidence="6">cv. Svevo</strain>
    </source>
</reference>